<accession>A0A562IRG9</accession>
<reference evidence="9 10" key="1">
    <citation type="submission" date="2019-07" db="EMBL/GenBank/DDBJ databases">
        <title>R&amp;d 2014.</title>
        <authorList>
            <person name="Klenk H.-P."/>
        </authorList>
    </citation>
    <scope>NUCLEOTIDE SEQUENCE [LARGE SCALE GENOMIC DNA]</scope>
    <source>
        <strain evidence="9 10">DSM 45764</strain>
    </source>
</reference>
<sequence>MSQGSTDQGPTDQGPTSHESPGDRVDEALAAEGRPTPDVVIEPDADRLARSVASALVARLAAAQAVHGTASVVVTGGGIGTAVLQRVADLVAEPEHAVVDWTAVDVWWGDERFVPADSSDRNELGARQTLVLPAGIPPERVHAIPSSDAGFDEPEDAAAWYAGELAAAATRPELMAPPQGPDASSRAVGGDGVLQLPRFDVLLLGMGPEGHVASIFPDSPAARDDRPVVAVRDCPKPPPTRVSLGFSAITSAEEVWLLVSGEGKAEAVARALSGATPLEIPAAGARGTRATRWLLDEAAASLLPRG</sequence>
<feature type="domain" description="Glucosamine/galactosamine-6-phosphate isomerase" evidence="8">
    <location>
        <begin position="43"/>
        <end position="293"/>
    </location>
</feature>
<comment type="catalytic activity">
    <reaction evidence="1">
        <text>6-phospho-D-glucono-1,5-lactone + H2O = 6-phospho-D-gluconate + H(+)</text>
        <dbReference type="Rhea" id="RHEA:12556"/>
        <dbReference type="ChEBI" id="CHEBI:15377"/>
        <dbReference type="ChEBI" id="CHEBI:15378"/>
        <dbReference type="ChEBI" id="CHEBI:57955"/>
        <dbReference type="ChEBI" id="CHEBI:58759"/>
        <dbReference type="EC" id="3.1.1.31"/>
    </reaction>
</comment>
<dbReference type="Gene3D" id="3.40.50.1360">
    <property type="match status" value="1"/>
</dbReference>
<dbReference type="OrthoDB" id="9810967at2"/>
<dbReference type="InterPro" id="IPR037171">
    <property type="entry name" value="NagB/RpiA_transferase-like"/>
</dbReference>
<proteinExistence type="inferred from homology"/>
<dbReference type="InterPro" id="IPR039104">
    <property type="entry name" value="6PGL"/>
</dbReference>
<dbReference type="UniPathway" id="UPA00115">
    <property type="reaction ID" value="UER00409"/>
</dbReference>
<dbReference type="GO" id="GO:0006098">
    <property type="term" value="P:pentose-phosphate shunt"/>
    <property type="evidence" value="ECO:0007669"/>
    <property type="project" value="UniProtKB-UniPathway"/>
</dbReference>
<keyword evidence="10" id="KW-1185">Reference proteome</keyword>
<evidence type="ECO:0000256" key="1">
    <source>
        <dbReference type="ARBA" id="ARBA00000832"/>
    </source>
</evidence>
<dbReference type="CDD" id="cd01400">
    <property type="entry name" value="6PGL"/>
    <property type="match status" value="1"/>
</dbReference>
<dbReference type="InterPro" id="IPR006148">
    <property type="entry name" value="Glc/Gal-6P_isomerase"/>
</dbReference>
<dbReference type="InterPro" id="IPR005900">
    <property type="entry name" value="6-phosphogluconolactonase_DevB"/>
</dbReference>
<gene>
    <name evidence="9" type="ORF">JD78_01939</name>
</gene>
<dbReference type="GO" id="GO:0005975">
    <property type="term" value="P:carbohydrate metabolic process"/>
    <property type="evidence" value="ECO:0007669"/>
    <property type="project" value="InterPro"/>
</dbReference>
<dbReference type="AlphaFoldDB" id="A0A562IRG9"/>
<dbReference type="EC" id="3.1.1.31" evidence="5"/>
<feature type="region of interest" description="Disordered" evidence="7">
    <location>
        <begin position="1"/>
        <end position="39"/>
    </location>
</feature>
<dbReference type="SUPFAM" id="SSF100950">
    <property type="entry name" value="NagB/RpiA/CoA transferase-like"/>
    <property type="match status" value="1"/>
</dbReference>
<protein>
    <recommendedName>
        <fullName evidence="6">6-phosphogluconolactonase</fullName>
        <ecNumber evidence="5">3.1.1.31</ecNumber>
    </recommendedName>
</protein>
<dbReference type="RefSeq" id="WP_153356110.1">
    <property type="nucleotide sequence ID" value="NZ_ML762478.1"/>
</dbReference>
<comment type="caution">
    <text evidence="9">The sequence shown here is derived from an EMBL/GenBank/DDBJ whole genome shotgun (WGS) entry which is preliminary data.</text>
</comment>
<evidence type="ECO:0000313" key="9">
    <source>
        <dbReference type="EMBL" id="TWH73416.1"/>
    </source>
</evidence>
<dbReference type="PANTHER" id="PTHR11054:SF0">
    <property type="entry name" value="6-PHOSPHOGLUCONOLACTONASE"/>
    <property type="match status" value="1"/>
</dbReference>
<evidence type="ECO:0000313" key="10">
    <source>
        <dbReference type="Proteomes" id="UP000321490"/>
    </source>
</evidence>
<evidence type="ECO:0000256" key="2">
    <source>
        <dbReference type="ARBA" id="ARBA00002681"/>
    </source>
</evidence>
<evidence type="ECO:0000256" key="6">
    <source>
        <dbReference type="ARBA" id="ARBA00020337"/>
    </source>
</evidence>
<feature type="compositionally biased region" description="Polar residues" evidence="7">
    <location>
        <begin position="1"/>
        <end position="19"/>
    </location>
</feature>
<organism evidence="9 10">
    <name type="scientific">Modestobacter roseus</name>
    <dbReference type="NCBI Taxonomy" id="1181884"/>
    <lineage>
        <taxon>Bacteria</taxon>
        <taxon>Bacillati</taxon>
        <taxon>Actinomycetota</taxon>
        <taxon>Actinomycetes</taxon>
        <taxon>Geodermatophilales</taxon>
        <taxon>Geodermatophilaceae</taxon>
        <taxon>Modestobacter</taxon>
    </lineage>
</organism>
<evidence type="ECO:0000256" key="7">
    <source>
        <dbReference type="SAM" id="MobiDB-lite"/>
    </source>
</evidence>
<name>A0A562IRG9_9ACTN</name>
<comment type="function">
    <text evidence="2">Hydrolysis of 6-phosphogluconolactone to 6-phosphogluconate.</text>
</comment>
<evidence type="ECO:0000256" key="5">
    <source>
        <dbReference type="ARBA" id="ARBA00013198"/>
    </source>
</evidence>
<evidence type="ECO:0000259" key="8">
    <source>
        <dbReference type="Pfam" id="PF01182"/>
    </source>
</evidence>
<comment type="similarity">
    <text evidence="4">Belongs to the glucosamine/galactosamine-6-phosphate isomerase family. 6-phosphogluconolactonase subfamily.</text>
</comment>
<comment type="pathway">
    <text evidence="3">Carbohydrate degradation; pentose phosphate pathway; D-ribulose 5-phosphate from D-glucose 6-phosphate (oxidative stage): step 2/3.</text>
</comment>
<evidence type="ECO:0000256" key="4">
    <source>
        <dbReference type="ARBA" id="ARBA00010662"/>
    </source>
</evidence>
<evidence type="ECO:0000256" key="3">
    <source>
        <dbReference type="ARBA" id="ARBA00004961"/>
    </source>
</evidence>
<dbReference type="Pfam" id="PF01182">
    <property type="entry name" value="Glucosamine_iso"/>
    <property type="match status" value="1"/>
</dbReference>
<dbReference type="Proteomes" id="UP000321490">
    <property type="component" value="Unassembled WGS sequence"/>
</dbReference>
<dbReference type="PANTHER" id="PTHR11054">
    <property type="entry name" value="6-PHOSPHOGLUCONOLACTONASE"/>
    <property type="match status" value="1"/>
</dbReference>
<dbReference type="GO" id="GO:0017057">
    <property type="term" value="F:6-phosphogluconolactonase activity"/>
    <property type="evidence" value="ECO:0007669"/>
    <property type="project" value="UniProtKB-EC"/>
</dbReference>
<dbReference type="EMBL" id="VLKF01000001">
    <property type="protein sequence ID" value="TWH73416.1"/>
    <property type="molecule type" value="Genomic_DNA"/>
</dbReference>